<dbReference type="AlphaFoldDB" id="A0A1H3XMK7"/>
<feature type="domain" description="TonB-dependent receptor plug" evidence="8">
    <location>
        <begin position="124"/>
        <end position="231"/>
    </location>
</feature>
<keyword evidence="10" id="KW-1185">Reference proteome</keyword>
<comment type="similarity">
    <text evidence="7">Belongs to the TonB-dependent receptor family.</text>
</comment>
<evidence type="ECO:0000256" key="6">
    <source>
        <dbReference type="ARBA" id="ARBA00023237"/>
    </source>
</evidence>
<protein>
    <submittedName>
        <fullName evidence="9">TonB-linked outer membrane protein, SusC/RagA family</fullName>
    </submittedName>
</protein>
<name>A0A1H3XMK7_9BACT</name>
<evidence type="ECO:0000256" key="3">
    <source>
        <dbReference type="ARBA" id="ARBA00022452"/>
    </source>
</evidence>
<evidence type="ECO:0000256" key="2">
    <source>
        <dbReference type="ARBA" id="ARBA00022448"/>
    </source>
</evidence>
<dbReference type="PROSITE" id="PS52016">
    <property type="entry name" value="TONB_DEPENDENT_REC_3"/>
    <property type="match status" value="1"/>
</dbReference>
<evidence type="ECO:0000256" key="7">
    <source>
        <dbReference type="PROSITE-ProRule" id="PRU01360"/>
    </source>
</evidence>
<dbReference type="InterPro" id="IPR023997">
    <property type="entry name" value="TonB-dep_OMP_SusC/RagA_CS"/>
</dbReference>
<dbReference type="EMBL" id="FNQY01000006">
    <property type="protein sequence ID" value="SEA00576.1"/>
    <property type="molecule type" value="Genomic_DNA"/>
</dbReference>
<dbReference type="FunFam" id="2.170.130.10:FF:000008">
    <property type="entry name" value="SusC/RagA family TonB-linked outer membrane protein"/>
    <property type="match status" value="1"/>
</dbReference>
<keyword evidence="6 7" id="KW-0998">Cell outer membrane</keyword>
<dbReference type="OrthoDB" id="9768177at2"/>
<dbReference type="Proteomes" id="UP000199041">
    <property type="component" value="Unassembled WGS sequence"/>
</dbReference>
<dbReference type="Gene3D" id="2.170.130.10">
    <property type="entry name" value="TonB-dependent receptor, plug domain"/>
    <property type="match status" value="1"/>
</dbReference>
<reference evidence="9 10" key="1">
    <citation type="submission" date="2016-10" db="EMBL/GenBank/DDBJ databases">
        <authorList>
            <person name="de Groot N.N."/>
        </authorList>
    </citation>
    <scope>NUCLEOTIDE SEQUENCE [LARGE SCALE GENOMIC DNA]</scope>
    <source>
        <strain evidence="9 10">Vu-144</strain>
    </source>
</reference>
<evidence type="ECO:0000256" key="4">
    <source>
        <dbReference type="ARBA" id="ARBA00022692"/>
    </source>
</evidence>
<evidence type="ECO:0000259" key="8">
    <source>
        <dbReference type="Pfam" id="PF07715"/>
    </source>
</evidence>
<evidence type="ECO:0000256" key="5">
    <source>
        <dbReference type="ARBA" id="ARBA00023136"/>
    </source>
</evidence>
<dbReference type="InterPro" id="IPR023996">
    <property type="entry name" value="TonB-dep_OMP_SusC/RagA"/>
</dbReference>
<dbReference type="NCBIfam" id="TIGR04056">
    <property type="entry name" value="OMP_RagA_SusC"/>
    <property type="match status" value="1"/>
</dbReference>
<keyword evidence="5 7" id="KW-0472">Membrane</keyword>
<dbReference type="InterPro" id="IPR037066">
    <property type="entry name" value="Plug_dom_sf"/>
</dbReference>
<dbReference type="GO" id="GO:0009279">
    <property type="term" value="C:cell outer membrane"/>
    <property type="evidence" value="ECO:0007669"/>
    <property type="project" value="UniProtKB-SubCell"/>
</dbReference>
<dbReference type="RefSeq" id="WP_091395414.1">
    <property type="nucleotide sequence ID" value="NZ_FNQY01000006.1"/>
</dbReference>
<comment type="subcellular location">
    <subcellularLocation>
        <location evidence="1 7">Cell outer membrane</location>
        <topology evidence="1 7">Multi-pass membrane protein</topology>
    </subcellularLocation>
</comment>
<sequence>MEKLKLRNFMVPFLLMITAGLFIPGFSMAQGGNILTGKVTDTSGAALPQVSVLNVTTGKGTFTLEDGRYSIEANQGAVLRFTYVGYATQELTYSGQGSLDVTLKHSESDKLGDVVVIGYGTQRKEAITGSVATIGGDQLREVPASNVSQALQGRMPGVQLVQTSSKPGATMQIRVRGTRSLTASNDPLIVLDGIPFAGTIADISSDDIKSIDILKDASATAIYGSRGANGVILITTNGGHKGEKATVSYNGYYGIKDAIKYPMMTGPQYVKLRELAGKNSNGVDENDSTNTDWQDLFYRQGIVTNQDIGIAGGTKGGSYKFGAGYYKDQAVIPLSEYNRYSIRGSLDQSIGQYFRFGFTTNNNFNTVDGADMGLYGVLSMSPLASPYNEDGSLRRTVRMPQDEQWVYTRKSIESLGDKYVDHDASFGSYNSLYGELSIPWITGLKYRVNLGANYRTTNSGSYTGEGVFSSTPDNLSSASIGNATTTNWALENILTYDRTFAEKHHINVVALYSAEKTKYTKNAISRKGIAADAFQYFNLGQSTEDITIDPSQQIYQVSGLTSYMGRIMYAYADKYMLSATFRADASSRLAKGHQWHSYPAISAGWNIDKEAFMSNVTWLNQLKLRVGYGQTSNQAIAPYATLGLLSTRPYNFGTEGAFGYYVSQLPNSDLGWEYSNTKNIGLDFGLFNNRLSGTVEYYTTDTKDLLLSVGLPATSGVSSYVGNVGATSNKGWEISLNGIILDNLNGWSWEAGVNFYGNKNKIVSLASGQTRDESNWWFVGHPLNVIYDYKNIGIWQEGDANLQNYEPGGNVGMIKVLYTGDYNDDGTPTRAIGADDRQILDADPDFQGGFNTRVTYKNFDFTIVGSFQSGGILNSTLYGAAGYLNLEDGRRGQIQIDYWTPDNTDARYPLPGGITNSNNPKYASTLGYFDASYLKIQTITLGYNFAGKGLKKAGIQKLRAYATVQNPFVLFSPYHKASGMDPETNSYGNDSQNAAVPYGAALSRLLTVGYNTPSTHNYMIGINLTF</sequence>
<dbReference type="Pfam" id="PF13715">
    <property type="entry name" value="CarbopepD_reg_2"/>
    <property type="match status" value="1"/>
</dbReference>
<dbReference type="SUPFAM" id="SSF49464">
    <property type="entry name" value="Carboxypeptidase regulatory domain-like"/>
    <property type="match status" value="1"/>
</dbReference>
<evidence type="ECO:0000313" key="10">
    <source>
        <dbReference type="Proteomes" id="UP000199041"/>
    </source>
</evidence>
<gene>
    <name evidence="9" type="ORF">SAMN05192529_1061</name>
</gene>
<dbReference type="NCBIfam" id="TIGR04057">
    <property type="entry name" value="SusC_RagA_signa"/>
    <property type="match status" value="1"/>
</dbReference>
<dbReference type="Gene3D" id="2.40.170.20">
    <property type="entry name" value="TonB-dependent receptor, beta-barrel domain"/>
    <property type="match status" value="1"/>
</dbReference>
<evidence type="ECO:0000256" key="1">
    <source>
        <dbReference type="ARBA" id="ARBA00004571"/>
    </source>
</evidence>
<dbReference type="InterPro" id="IPR039426">
    <property type="entry name" value="TonB-dep_rcpt-like"/>
</dbReference>
<keyword evidence="2 7" id="KW-0813">Transport</keyword>
<accession>A0A1H3XMK7</accession>
<evidence type="ECO:0000313" key="9">
    <source>
        <dbReference type="EMBL" id="SEA00576.1"/>
    </source>
</evidence>
<dbReference type="InterPro" id="IPR012910">
    <property type="entry name" value="Plug_dom"/>
</dbReference>
<proteinExistence type="inferred from homology"/>
<organism evidence="9 10">
    <name type="scientific">Arachidicoccus rhizosphaerae</name>
    <dbReference type="NCBI Taxonomy" id="551991"/>
    <lineage>
        <taxon>Bacteria</taxon>
        <taxon>Pseudomonadati</taxon>
        <taxon>Bacteroidota</taxon>
        <taxon>Chitinophagia</taxon>
        <taxon>Chitinophagales</taxon>
        <taxon>Chitinophagaceae</taxon>
        <taxon>Arachidicoccus</taxon>
    </lineage>
</organism>
<dbReference type="STRING" id="551991.SAMN05192529_1061"/>
<keyword evidence="3 7" id="KW-1134">Transmembrane beta strand</keyword>
<dbReference type="Pfam" id="PF07715">
    <property type="entry name" value="Plug"/>
    <property type="match status" value="1"/>
</dbReference>
<dbReference type="SUPFAM" id="SSF56935">
    <property type="entry name" value="Porins"/>
    <property type="match status" value="1"/>
</dbReference>
<dbReference type="InterPro" id="IPR008969">
    <property type="entry name" value="CarboxyPept-like_regulatory"/>
</dbReference>
<keyword evidence="4 7" id="KW-0812">Transmembrane</keyword>
<dbReference type="InterPro" id="IPR036942">
    <property type="entry name" value="Beta-barrel_TonB_sf"/>
</dbReference>